<dbReference type="OrthoDB" id="5840532at2759"/>
<organism evidence="2 3">
    <name type="scientific">Microthyrium microscopicum</name>
    <dbReference type="NCBI Taxonomy" id="703497"/>
    <lineage>
        <taxon>Eukaryota</taxon>
        <taxon>Fungi</taxon>
        <taxon>Dikarya</taxon>
        <taxon>Ascomycota</taxon>
        <taxon>Pezizomycotina</taxon>
        <taxon>Dothideomycetes</taxon>
        <taxon>Dothideomycetes incertae sedis</taxon>
        <taxon>Microthyriales</taxon>
        <taxon>Microthyriaceae</taxon>
        <taxon>Microthyrium</taxon>
    </lineage>
</organism>
<dbReference type="Pfam" id="PF07883">
    <property type="entry name" value="Cupin_2"/>
    <property type="match status" value="1"/>
</dbReference>
<dbReference type="CDD" id="cd02231">
    <property type="entry name" value="cupin_BLL6423-like"/>
    <property type="match status" value="1"/>
</dbReference>
<dbReference type="AlphaFoldDB" id="A0A6A6TUL7"/>
<dbReference type="SUPFAM" id="SSF51182">
    <property type="entry name" value="RmlC-like cupins"/>
    <property type="match status" value="1"/>
</dbReference>
<gene>
    <name evidence="2" type="ORF">BT63DRAFT_460893</name>
</gene>
<dbReference type="Gene3D" id="2.60.120.10">
    <property type="entry name" value="Jelly Rolls"/>
    <property type="match status" value="1"/>
</dbReference>
<keyword evidence="3" id="KW-1185">Reference proteome</keyword>
<dbReference type="InterPro" id="IPR014710">
    <property type="entry name" value="RmlC-like_jellyroll"/>
</dbReference>
<dbReference type="PANTHER" id="PTHR36156">
    <property type="entry name" value="SLR2101 PROTEIN"/>
    <property type="match status" value="1"/>
</dbReference>
<dbReference type="InterPro" id="IPR013096">
    <property type="entry name" value="Cupin_2"/>
</dbReference>
<dbReference type="Proteomes" id="UP000799302">
    <property type="component" value="Unassembled WGS sequence"/>
</dbReference>
<dbReference type="EMBL" id="MU004244">
    <property type="protein sequence ID" value="KAF2663769.1"/>
    <property type="molecule type" value="Genomic_DNA"/>
</dbReference>
<dbReference type="InterPro" id="IPR047142">
    <property type="entry name" value="OryJ/VirC-like"/>
</dbReference>
<proteinExistence type="predicted"/>
<accession>A0A6A6TUL7</accession>
<dbReference type="PANTHER" id="PTHR36156:SF2">
    <property type="entry name" value="CUPIN TYPE-2 DOMAIN-CONTAINING PROTEIN"/>
    <property type="match status" value="1"/>
</dbReference>
<evidence type="ECO:0000313" key="2">
    <source>
        <dbReference type="EMBL" id="KAF2663769.1"/>
    </source>
</evidence>
<protein>
    <recommendedName>
        <fullName evidence="1">Cupin type-2 domain-containing protein</fullName>
    </recommendedName>
</protein>
<reference evidence="2" key="1">
    <citation type="journal article" date="2020" name="Stud. Mycol.">
        <title>101 Dothideomycetes genomes: a test case for predicting lifestyles and emergence of pathogens.</title>
        <authorList>
            <person name="Haridas S."/>
            <person name="Albert R."/>
            <person name="Binder M."/>
            <person name="Bloem J."/>
            <person name="Labutti K."/>
            <person name="Salamov A."/>
            <person name="Andreopoulos B."/>
            <person name="Baker S."/>
            <person name="Barry K."/>
            <person name="Bills G."/>
            <person name="Bluhm B."/>
            <person name="Cannon C."/>
            <person name="Castanera R."/>
            <person name="Culley D."/>
            <person name="Daum C."/>
            <person name="Ezra D."/>
            <person name="Gonzalez J."/>
            <person name="Henrissat B."/>
            <person name="Kuo A."/>
            <person name="Liang C."/>
            <person name="Lipzen A."/>
            <person name="Lutzoni F."/>
            <person name="Magnuson J."/>
            <person name="Mondo S."/>
            <person name="Nolan M."/>
            <person name="Ohm R."/>
            <person name="Pangilinan J."/>
            <person name="Park H.-J."/>
            <person name="Ramirez L."/>
            <person name="Alfaro M."/>
            <person name="Sun H."/>
            <person name="Tritt A."/>
            <person name="Yoshinaga Y."/>
            <person name="Zwiers L.-H."/>
            <person name="Turgeon B."/>
            <person name="Goodwin S."/>
            <person name="Spatafora J."/>
            <person name="Crous P."/>
            <person name="Grigoriev I."/>
        </authorList>
    </citation>
    <scope>NUCLEOTIDE SEQUENCE</scope>
    <source>
        <strain evidence="2">CBS 115976</strain>
    </source>
</reference>
<evidence type="ECO:0000259" key="1">
    <source>
        <dbReference type="Pfam" id="PF07883"/>
    </source>
</evidence>
<evidence type="ECO:0000313" key="3">
    <source>
        <dbReference type="Proteomes" id="UP000799302"/>
    </source>
</evidence>
<name>A0A6A6TUL7_9PEZI</name>
<sequence>MAHPFGLSMPQSLITTNAPDGRSVFTQDEASSHPNFKTSGFADLHVASSIPVDLTQDLAETASFSAANKSMIAVQATGVCFRRTEQPPGGSTPMHRTLTMDYGTVIEGEAELLLDSGERRVLKAGDTIVQRATMHQWFNRSTTQWVRIVWVVFPIQPLEVNGQLLKGEGLEDGV</sequence>
<dbReference type="InterPro" id="IPR011051">
    <property type="entry name" value="RmlC_Cupin_sf"/>
</dbReference>
<feature type="domain" description="Cupin type-2" evidence="1">
    <location>
        <begin position="85"/>
        <end position="151"/>
    </location>
</feature>